<gene>
    <name evidence="1" type="ORF">JTE90_015838</name>
</gene>
<comment type="caution">
    <text evidence="1">The sequence shown here is derived from an EMBL/GenBank/DDBJ whole genome shotgun (WGS) entry which is preliminary data.</text>
</comment>
<evidence type="ECO:0000313" key="1">
    <source>
        <dbReference type="EMBL" id="KAG8199840.1"/>
    </source>
</evidence>
<proteinExistence type="predicted"/>
<dbReference type="EMBL" id="JAFNEN010000023">
    <property type="protein sequence ID" value="KAG8199840.1"/>
    <property type="molecule type" value="Genomic_DNA"/>
</dbReference>
<dbReference type="Proteomes" id="UP000827092">
    <property type="component" value="Unassembled WGS sequence"/>
</dbReference>
<protein>
    <submittedName>
        <fullName evidence="1">Uncharacterized protein</fullName>
    </submittedName>
</protein>
<keyword evidence="2" id="KW-1185">Reference proteome</keyword>
<evidence type="ECO:0000313" key="2">
    <source>
        <dbReference type="Proteomes" id="UP000827092"/>
    </source>
</evidence>
<organism evidence="1 2">
    <name type="scientific">Oedothorax gibbosus</name>
    <dbReference type="NCBI Taxonomy" id="931172"/>
    <lineage>
        <taxon>Eukaryota</taxon>
        <taxon>Metazoa</taxon>
        <taxon>Ecdysozoa</taxon>
        <taxon>Arthropoda</taxon>
        <taxon>Chelicerata</taxon>
        <taxon>Arachnida</taxon>
        <taxon>Araneae</taxon>
        <taxon>Araneomorphae</taxon>
        <taxon>Entelegynae</taxon>
        <taxon>Araneoidea</taxon>
        <taxon>Linyphiidae</taxon>
        <taxon>Erigoninae</taxon>
        <taxon>Oedothorax</taxon>
    </lineage>
</organism>
<accession>A0AAV6VTK7</accession>
<name>A0AAV6VTK7_9ARAC</name>
<sequence>MLYFFIAELRLASRTDLLARFTVNDLRVDLVRCYPTWSFKYFLDFTAALRSTTIAATPVTRGPQSLTSFRAF</sequence>
<reference evidence="1 2" key="1">
    <citation type="journal article" date="2022" name="Nat. Ecol. Evol.">
        <title>A masculinizing supergene underlies an exaggerated male reproductive morph in a spider.</title>
        <authorList>
            <person name="Hendrickx F."/>
            <person name="De Corte Z."/>
            <person name="Sonet G."/>
            <person name="Van Belleghem S.M."/>
            <person name="Kostlbacher S."/>
            <person name="Vangestel C."/>
        </authorList>
    </citation>
    <scope>NUCLEOTIDE SEQUENCE [LARGE SCALE GENOMIC DNA]</scope>
    <source>
        <strain evidence="1">W744_W776</strain>
    </source>
</reference>
<dbReference type="AlphaFoldDB" id="A0AAV6VTK7"/>